<dbReference type="PANTHER" id="PTHR34563:SF5">
    <property type="entry name" value="OS09G0380100 PROTEIN"/>
    <property type="match status" value="1"/>
</dbReference>
<dbReference type="AlphaFoldDB" id="A0A835A4D2"/>
<protein>
    <submittedName>
        <fullName evidence="2">Uncharacterized protein</fullName>
    </submittedName>
</protein>
<keyword evidence="3" id="KW-1185">Reference proteome</keyword>
<evidence type="ECO:0000256" key="1">
    <source>
        <dbReference type="SAM" id="MobiDB-lite"/>
    </source>
</evidence>
<feature type="region of interest" description="Disordered" evidence="1">
    <location>
        <begin position="161"/>
        <end position="183"/>
    </location>
</feature>
<dbReference type="PANTHER" id="PTHR34563">
    <property type="entry name" value="BNACNNG33880D PROTEIN"/>
    <property type="match status" value="1"/>
</dbReference>
<dbReference type="OrthoDB" id="691078at2759"/>
<evidence type="ECO:0000313" key="2">
    <source>
        <dbReference type="EMBL" id="KAF8647993.1"/>
    </source>
</evidence>
<evidence type="ECO:0000313" key="3">
    <source>
        <dbReference type="Proteomes" id="UP000636709"/>
    </source>
</evidence>
<reference evidence="2" key="1">
    <citation type="submission" date="2020-07" db="EMBL/GenBank/DDBJ databases">
        <title>Genome sequence and genetic diversity analysis of an under-domesticated orphan crop, white fonio (Digitaria exilis).</title>
        <authorList>
            <person name="Bennetzen J.L."/>
            <person name="Chen S."/>
            <person name="Ma X."/>
            <person name="Wang X."/>
            <person name="Yssel A.E.J."/>
            <person name="Chaluvadi S.R."/>
            <person name="Johnson M."/>
            <person name="Gangashetty P."/>
            <person name="Hamidou F."/>
            <person name="Sanogo M.D."/>
            <person name="Zwaenepoel A."/>
            <person name="Wallace J."/>
            <person name="Van De Peer Y."/>
            <person name="Van Deynze A."/>
        </authorList>
    </citation>
    <scope>NUCLEOTIDE SEQUENCE</scope>
    <source>
        <tissue evidence="2">Leaves</tissue>
    </source>
</reference>
<comment type="caution">
    <text evidence="2">The sequence shown here is derived from an EMBL/GenBank/DDBJ whole genome shotgun (WGS) entry which is preliminary data.</text>
</comment>
<sequence>MADCRRLKGVPPVSDSLDEGHSCAVLAPAACAVWLHLKAGAAGSFDRRTPCLPACAPSSPAAPQLHSFITNLPLVIVPTGVCLVIPTFDLWADMGKLAKLAKLVDGIKDKLAGGGGGNRTAAVCYDKVDKTDSMRVEIRSRRARQLIAKNLAVADDIAGGTSSSPRGAGGKKKTNKKKRFFGF</sequence>
<organism evidence="2 3">
    <name type="scientific">Digitaria exilis</name>
    <dbReference type="NCBI Taxonomy" id="1010633"/>
    <lineage>
        <taxon>Eukaryota</taxon>
        <taxon>Viridiplantae</taxon>
        <taxon>Streptophyta</taxon>
        <taxon>Embryophyta</taxon>
        <taxon>Tracheophyta</taxon>
        <taxon>Spermatophyta</taxon>
        <taxon>Magnoliopsida</taxon>
        <taxon>Liliopsida</taxon>
        <taxon>Poales</taxon>
        <taxon>Poaceae</taxon>
        <taxon>PACMAD clade</taxon>
        <taxon>Panicoideae</taxon>
        <taxon>Panicodae</taxon>
        <taxon>Paniceae</taxon>
        <taxon>Anthephorinae</taxon>
        <taxon>Digitaria</taxon>
    </lineage>
</organism>
<feature type="compositionally biased region" description="Basic residues" evidence="1">
    <location>
        <begin position="169"/>
        <end position="183"/>
    </location>
</feature>
<gene>
    <name evidence="2" type="ORF">HU200_065028</name>
</gene>
<dbReference type="EMBL" id="JACEFO010002821">
    <property type="protein sequence ID" value="KAF8647993.1"/>
    <property type="molecule type" value="Genomic_DNA"/>
</dbReference>
<accession>A0A835A4D2</accession>
<name>A0A835A4D2_9POAL</name>
<proteinExistence type="predicted"/>
<dbReference type="Proteomes" id="UP000636709">
    <property type="component" value="Unassembled WGS sequence"/>
</dbReference>